<sequence>MTITQILSPSPLQWTNIQIMLEALLAGHLVALKLQKRSHYWARVFITSLLSCIIVASIPVNQMGTPSVLLSGILLYSCALLVLTVALYACYRETAWTVLFCAVAGYTIQHLLSALNTLAERIHAYDALSSLFPAFPGLRIVTYLALLLSVYLVCFSTVCRPARTLGHIMVENRSMIVLTIVAACADIALSFYVFQLFLDYPSSPFGVVLALYDALLCALLLYMLFELAINRSLKERASTVERLLDDQRQQYAMSADIIERVNIKTHDLKHQLTVSPSVQNLLHDYESVYHTGSSALDLLLSQKHSEIENLGIDFSCMADGQSLSSLADDDVYALCGNILDNAVNALSAISPVSERLLVLTIKTQGELLLIHEENPFVGSLAYADGLPLTTQENENYAHGFGTASIRRIVENYRGTLYLHDRDGWFYVDIAIPLPSEDPANAR</sequence>
<proteinExistence type="predicted"/>
<accession>A0A261F6A2</accession>
<dbReference type="Pfam" id="PF14501">
    <property type="entry name" value="HATPase_c_5"/>
    <property type="match status" value="1"/>
</dbReference>
<dbReference type="Proteomes" id="UP000243657">
    <property type="component" value="Unassembled WGS sequence"/>
</dbReference>
<feature type="transmembrane region" description="Helical" evidence="1">
    <location>
        <begin position="68"/>
        <end position="91"/>
    </location>
</feature>
<dbReference type="InterPro" id="IPR036890">
    <property type="entry name" value="HATPase_C_sf"/>
</dbReference>
<dbReference type="Gene3D" id="3.30.565.10">
    <property type="entry name" value="Histidine kinase-like ATPase, C-terminal domain"/>
    <property type="match status" value="1"/>
</dbReference>
<organism evidence="3 4">
    <name type="scientific">Alloscardovia macacae</name>
    <dbReference type="NCBI Taxonomy" id="1160091"/>
    <lineage>
        <taxon>Bacteria</taxon>
        <taxon>Bacillati</taxon>
        <taxon>Actinomycetota</taxon>
        <taxon>Actinomycetes</taxon>
        <taxon>Bifidobacteriales</taxon>
        <taxon>Bifidobacteriaceae</taxon>
        <taxon>Alloscardovia</taxon>
    </lineage>
</organism>
<dbReference type="InterPro" id="IPR032834">
    <property type="entry name" value="NatK-like_C"/>
</dbReference>
<feature type="transmembrane region" description="Helical" evidence="1">
    <location>
        <begin position="175"/>
        <end position="198"/>
    </location>
</feature>
<feature type="transmembrane region" description="Helical" evidence="1">
    <location>
        <begin position="131"/>
        <end position="154"/>
    </location>
</feature>
<keyword evidence="1" id="KW-0812">Transmembrane</keyword>
<keyword evidence="1" id="KW-0472">Membrane</keyword>
<feature type="transmembrane region" description="Helical" evidence="1">
    <location>
        <begin position="12"/>
        <end position="32"/>
    </location>
</feature>
<feature type="transmembrane region" description="Helical" evidence="1">
    <location>
        <begin position="98"/>
        <end position="119"/>
    </location>
</feature>
<keyword evidence="4" id="KW-1185">Reference proteome</keyword>
<keyword evidence="1" id="KW-1133">Transmembrane helix</keyword>
<name>A0A261F6A2_9BIFI</name>
<feature type="domain" description="Sensor histidine kinase NatK-like C-terminal" evidence="2">
    <location>
        <begin position="330"/>
        <end position="432"/>
    </location>
</feature>
<protein>
    <submittedName>
        <fullName evidence="3">GHKL domain-containing protein</fullName>
    </submittedName>
</protein>
<evidence type="ECO:0000313" key="3">
    <source>
        <dbReference type="EMBL" id="OZG54679.1"/>
    </source>
</evidence>
<dbReference type="AlphaFoldDB" id="A0A261F6A2"/>
<feature type="transmembrane region" description="Helical" evidence="1">
    <location>
        <begin position="44"/>
        <end position="62"/>
    </location>
</feature>
<feature type="transmembrane region" description="Helical" evidence="1">
    <location>
        <begin position="204"/>
        <end position="225"/>
    </location>
</feature>
<gene>
    <name evidence="3" type="ORF">ALMA_0004</name>
</gene>
<comment type="caution">
    <text evidence="3">The sequence shown here is derived from an EMBL/GenBank/DDBJ whole genome shotgun (WGS) entry which is preliminary data.</text>
</comment>
<dbReference type="CDD" id="cd16935">
    <property type="entry name" value="HATPase_AgrC-ComD-like"/>
    <property type="match status" value="1"/>
</dbReference>
<evidence type="ECO:0000313" key="4">
    <source>
        <dbReference type="Proteomes" id="UP000243657"/>
    </source>
</evidence>
<dbReference type="EMBL" id="MWWT01000001">
    <property type="protein sequence ID" value="OZG54679.1"/>
    <property type="molecule type" value="Genomic_DNA"/>
</dbReference>
<evidence type="ECO:0000259" key="2">
    <source>
        <dbReference type="Pfam" id="PF14501"/>
    </source>
</evidence>
<reference evidence="3 4" key="1">
    <citation type="journal article" date="2017" name="BMC Genomics">
        <title>Comparative genomic and phylogenomic analyses of the Bifidobacteriaceae family.</title>
        <authorList>
            <person name="Lugli G.A."/>
            <person name="Milani C."/>
            <person name="Turroni F."/>
            <person name="Duranti S."/>
            <person name="Mancabelli L."/>
            <person name="Mangifesta M."/>
            <person name="Ferrario C."/>
            <person name="Modesto M."/>
            <person name="Mattarelli P."/>
            <person name="Jiri K."/>
            <person name="van Sinderen D."/>
            <person name="Ventura M."/>
        </authorList>
    </citation>
    <scope>NUCLEOTIDE SEQUENCE [LARGE SCALE GENOMIC DNA]</scope>
    <source>
        <strain evidence="3 4">DSM 24762</strain>
    </source>
</reference>
<evidence type="ECO:0000256" key="1">
    <source>
        <dbReference type="SAM" id="Phobius"/>
    </source>
</evidence>